<evidence type="ECO:0000313" key="1">
    <source>
        <dbReference type="EMBL" id="APD08630.1"/>
    </source>
</evidence>
<protein>
    <recommendedName>
        <fullName evidence="3">Transcriptional regulator HTH-type FeoC domain-containing protein</fullName>
    </recommendedName>
</protein>
<dbReference type="AlphaFoldDB" id="A0A1J0LQQ9"/>
<name>A0A1J0LQQ9_THEBO</name>
<dbReference type="RefSeq" id="WP_071676464.1">
    <property type="nucleotide sequence ID" value="NZ_CP016312.1"/>
</dbReference>
<dbReference type="STRING" id="56956.A0O31_00422"/>
<dbReference type="Gene3D" id="1.10.10.10">
    <property type="entry name" value="Winged helix-like DNA-binding domain superfamily/Winged helix DNA-binding domain"/>
    <property type="match status" value="1"/>
</dbReference>
<gene>
    <name evidence="1" type="ORF">A0O31_00422</name>
</gene>
<accession>A0A1J0LQQ9</accession>
<dbReference type="EMBL" id="CP016312">
    <property type="protein sequence ID" value="APD08630.1"/>
    <property type="molecule type" value="Genomic_DNA"/>
</dbReference>
<reference evidence="2" key="1">
    <citation type="submission" date="2016-06" db="EMBL/GenBank/DDBJ databases">
        <title>Whole genome sequencing of Thermus brockianus strain GE-1.</title>
        <authorList>
            <person name="Schaefers C."/>
            <person name="Blank S."/>
            <person name="Wiebusch S."/>
            <person name="Elleuche S."/>
            <person name="Antranikian G."/>
        </authorList>
    </citation>
    <scope>NUCLEOTIDE SEQUENCE [LARGE SCALE GENOMIC DNA]</scope>
    <source>
        <strain evidence="2">GE-1</strain>
    </source>
</reference>
<dbReference type="OrthoDB" id="33199at2"/>
<dbReference type="InterPro" id="IPR036390">
    <property type="entry name" value="WH_DNA-bd_sf"/>
</dbReference>
<dbReference type="SUPFAM" id="SSF46785">
    <property type="entry name" value="Winged helix' DNA-binding domain"/>
    <property type="match status" value="1"/>
</dbReference>
<evidence type="ECO:0008006" key="3">
    <source>
        <dbReference type="Google" id="ProtNLM"/>
    </source>
</evidence>
<dbReference type="Proteomes" id="UP000182993">
    <property type="component" value="Chromosome"/>
</dbReference>
<dbReference type="InterPro" id="IPR036388">
    <property type="entry name" value="WH-like_DNA-bd_sf"/>
</dbReference>
<sequence length="71" mass="7816">MTQKALDLLKTPKTASQLARELGLTPEAARLLLHQLARRGYAKPLPCGTACGTCAFRGACQEPGEVYWWRT</sequence>
<evidence type="ECO:0000313" key="2">
    <source>
        <dbReference type="Proteomes" id="UP000182993"/>
    </source>
</evidence>
<proteinExistence type="predicted"/>
<organism evidence="1 2">
    <name type="scientific">Thermus brockianus</name>
    <dbReference type="NCBI Taxonomy" id="56956"/>
    <lineage>
        <taxon>Bacteria</taxon>
        <taxon>Thermotogati</taxon>
        <taxon>Deinococcota</taxon>
        <taxon>Deinococci</taxon>
        <taxon>Thermales</taxon>
        <taxon>Thermaceae</taxon>
        <taxon>Thermus</taxon>
    </lineage>
</organism>
<dbReference type="KEGG" id="tbc:A0O31_00422"/>